<dbReference type="PANTHER" id="PTHR33990">
    <property type="entry name" value="PROTEIN YJDN-RELATED"/>
    <property type="match status" value="1"/>
</dbReference>
<accession>A0ABS2A3Z8</accession>
<evidence type="ECO:0000259" key="1">
    <source>
        <dbReference type="Pfam" id="PF00903"/>
    </source>
</evidence>
<dbReference type="SUPFAM" id="SSF54593">
    <property type="entry name" value="Glyoxalase/Bleomycin resistance protein/Dihydroxybiphenyl dioxygenase"/>
    <property type="match status" value="1"/>
</dbReference>
<dbReference type="RefSeq" id="WP_203374417.1">
    <property type="nucleotide sequence ID" value="NZ_JAENHP010000001.1"/>
</dbReference>
<dbReference type="PANTHER" id="PTHR33990:SF1">
    <property type="entry name" value="PROTEIN YJDN"/>
    <property type="match status" value="1"/>
</dbReference>
<dbReference type="EMBL" id="JAENHP010000001">
    <property type="protein sequence ID" value="MBM2614537.1"/>
    <property type="molecule type" value="Genomic_DNA"/>
</dbReference>
<dbReference type="InterPro" id="IPR004360">
    <property type="entry name" value="Glyas_Fos-R_dOase_dom"/>
</dbReference>
<proteinExistence type="predicted"/>
<dbReference type="Pfam" id="PF00903">
    <property type="entry name" value="Glyoxalase"/>
    <property type="match status" value="1"/>
</dbReference>
<protein>
    <submittedName>
        <fullName evidence="2">VOC family protein</fullName>
    </submittedName>
</protein>
<keyword evidence="3" id="KW-1185">Reference proteome</keyword>
<reference evidence="2 3" key="1">
    <citation type="submission" date="2021-01" db="EMBL/GenBank/DDBJ databases">
        <title>Actinoplanes sp. nov. LDG1-06 isolated from lichen.</title>
        <authorList>
            <person name="Saeng-In P."/>
            <person name="Phongsopitanun W."/>
            <person name="Kanchanasin P."/>
            <person name="Yuki M."/>
            <person name="Kudo T."/>
            <person name="Ohkuma M."/>
            <person name="Tanasupawat S."/>
        </authorList>
    </citation>
    <scope>NUCLEOTIDE SEQUENCE [LARGE SCALE GENOMIC DNA]</scope>
    <source>
        <strain evidence="2 3">LDG1-06</strain>
    </source>
</reference>
<feature type="domain" description="Glyoxalase/fosfomycin resistance/dioxygenase" evidence="1">
    <location>
        <begin position="13"/>
        <end position="130"/>
    </location>
</feature>
<dbReference type="InterPro" id="IPR029068">
    <property type="entry name" value="Glyas_Bleomycin-R_OHBP_Dase"/>
</dbReference>
<organism evidence="2 3">
    <name type="scientific">Paractinoplanes ovalisporus</name>
    <dbReference type="NCBI Taxonomy" id="2810368"/>
    <lineage>
        <taxon>Bacteria</taxon>
        <taxon>Bacillati</taxon>
        <taxon>Actinomycetota</taxon>
        <taxon>Actinomycetes</taxon>
        <taxon>Micromonosporales</taxon>
        <taxon>Micromonosporaceae</taxon>
        <taxon>Paractinoplanes</taxon>
    </lineage>
</organism>
<sequence length="139" mass="15026">MTVTTTAHINSRGQARDMLDFYGKAFHGEVTVATYTDIHAAEDPSHADQVAWGQVTAPNGFRVMAYDVQPSKTFDAGENAFYIALRGDDAGEIQQMWDGLADGATVLTPLGPAPFAPLYGMLTDRYGVTWIVDVTPSPN</sequence>
<dbReference type="Gene3D" id="3.10.180.10">
    <property type="entry name" value="2,3-Dihydroxybiphenyl 1,2-Dioxygenase, domain 1"/>
    <property type="match status" value="1"/>
</dbReference>
<dbReference type="Proteomes" id="UP000632138">
    <property type="component" value="Unassembled WGS sequence"/>
</dbReference>
<comment type="caution">
    <text evidence="2">The sequence shown here is derived from an EMBL/GenBank/DDBJ whole genome shotgun (WGS) entry which is preliminary data.</text>
</comment>
<evidence type="ECO:0000313" key="3">
    <source>
        <dbReference type="Proteomes" id="UP000632138"/>
    </source>
</evidence>
<evidence type="ECO:0000313" key="2">
    <source>
        <dbReference type="EMBL" id="MBM2614537.1"/>
    </source>
</evidence>
<gene>
    <name evidence="2" type="ORF">JIG36_03080</name>
</gene>
<name>A0ABS2A3Z8_9ACTN</name>